<evidence type="ECO:0000313" key="11">
    <source>
        <dbReference type="EMBL" id="CAB3264998.1"/>
    </source>
</evidence>
<organism evidence="11">
    <name type="scientific">Phallusia mammillata</name>
    <dbReference type="NCBI Taxonomy" id="59560"/>
    <lineage>
        <taxon>Eukaryota</taxon>
        <taxon>Metazoa</taxon>
        <taxon>Chordata</taxon>
        <taxon>Tunicata</taxon>
        <taxon>Ascidiacea</taxon>
        <taxon>Phlebobranchia</taxon>
        <taxon>Ascidiidae</taxon>
        <taxon>Phallusia</taxon>
    </lineage>
</organism>
<dbReference type="InterPro" id="IPR007185">
    <property type="entry name" value="DNA_pol_a/d/e_bsu"/>
</dbReference>
<evidence type="ECO:0000256" key="6">
    <source>
        <dbReference type="PIRNR" id="PIRNR018300"/>
    </source>
</evidence>
<evidence type="ECO:0000256" key="4">
    <source>
        <dbReference type="ARBA" id="ARBA00022705"/>
    </source>
</evidence>
<proteinExistence type="evidence at transcript level"/>
<feature type="domain" description="DNA polymerase alpha subunit B N-terminal" evidence="9">
    <location>
        <begin position="6"/>
        <end position="70"/>
    </location>
</feature>
<evidence type="ECO:0000256" key="1">
    <source>
        <dbReference type="ARBA" id="ARBA00004123"/>
    </source>
</evidence>
<evidence type="ECO:0000256" key="5">
    <source>
        <dbReference type="ARBA" id="ARBA00023242"/>
    </source>
</evidence>
<dbReference type="AlphaFoldDB" id="A0A6F9DPS5"/>
<keyword evidence="4 6" id="KW-0235">DNA replication</keyword>
<dbReference type="GO" id="GO:0003677">
    <property type="term" value="F:DNA binding"/>
    <property type="evidence" value="ECO:0007669"/>
    <property type="project" value="InterPro"/>
</dbReference>
<sequence length="590" mass="65833">MTITAEDIVDSFQVFDITLEDEDITNQLIDMAILFNMDADSLVNEWLAYQSRNQQCEMEAIHVDQFQKELKMSRSKQQQCKQEFAAPKNTPSKSVYTHETVSQAFMSPAHDILEAYCSPADKRQLKQVNISPQSNVPKNKSVTSNPLFQSPSMQSASPKYTNRMNSGDVVAHLCHGETVEPTLWSTVKKEKQNSSINIKNLQNQKTFKYMFQKLADTCDMLNDSIELVGEELQKHHHLDQYSPCAVASQSPVVTVGRIASETGGRLHPQSIVLEGDRINSFGRKVILDLQQLQQYSLFPGQIVAVKGTNPTGSKFLASEIFTLPCKKGNVDIVQPSFSDPLHIMVAAGPFTTSSLSYEPLMDFISAVQKNKPDVTILVGPIVDTNQTSVTQSDDIQSFDEFGQKWISSIKAALEGVTSLVFIPSTRDVFHDFCYPQPPYQHGNQQNVTHLPDPATFDVSNVRVGATSTDILFHLGAEEISRNPNPDLDRLSRLSQHVLCQKSYYPMYPPHESVPFDNINSEFRIKMPSDRLPDLLIMPSDLRCFAKLIQGRVCINPGRLTKGETGGTYGRILAESAPNNTVNIIAEVVKI</sequence>
<dbReference type="InterPro" id="IPR054300">
    <property type="entry name" value="OB_DPOA2"/>
</dbReference>
<keyword evidence="5 6" id="KW-0539">Nucleus</keyword>
<accession>A0A6F9DPS5</accession>
<protein>
    <recommendedName>
        <fullName evidence="3 6">DNA polymerase alpha subunit B</fullName>
    </recommendedName>
</protein>
<name>A0A6F9DPS5_9ASCI</name>
<dbReference type="GO" id="GO:0006270">
    <property type="term" value="P:DNA replication initiation"/>
    <property type="evidence" value="ECO:0007669"/>
    <property type="project" value="TreeGrafter"/>
</dbReference>
<evidence type="ECO:0000256" key="7">
    <source>
        <dbReference type="SAM" id="MobiDB-lite"/>
    </source>
</evidence>
<comment type="function">
    <text evidence="6">Accessory subunit of the DNA polymerase alpha complex (also known as the alpha DNA polymerase-primase complex) which plays an essential role in the initiation of DNA synthesis.</text>
</comment>
<dbReference type="Gene3D" id="3.60.21.60">
    <property type="match status" value="2"/>
</dbReference>
<dbReference type="Pfam" id="PF04042">
    <property type="entry name" value="DNA_pol_E_B"/>
    <property type="match status" value="1"/>
</dbReference>
<dbReference type="GO" id="GO:0005658">
    <property type="term" value="C:alpha DNA polymerase:primase complex"/>
    <property type="evidence" value="ECO:0007669"/>
    <property type="project" value="TreeGrafter"/>
</dbReference>
<dbReference type="PANTHER" id="PTHR23061">
    <property type="entry name" value="DNA POLYMERASE 2 ALPHA 70 KDA SUBUNIT"/>
    <property type="match status" value="1"/>
</dbReference>
<dbReference type="InterPro" id="IPR043034">
    <property type="entry name" value="DNA_pol_alpha_B_N_sf"/>
</dbReference>
<feature type="domain" description="DNA polymerase alpha subunit B OB" evidence="10">
    <location>
        <begin position="219"/>
        <end position="322"/>
    </location>
</feature>
<feature type="region of interest" description="Disordered" evidence="7">
    <location>
        <begin position="131"/>
        <end position="158"/>
    </location>
</feature>
<evidence type="ECO:0000259" key="9">
    <source>
        <dbReference type="Pfam" id="PF08418"/>
    </source>
</evidence>
<dbReference type="InterPro" id="IPR013627">
    <property type="entry name" value="Pol_alpha_B_N"/>
</dbReference>
<evidence type="ECO:0000256" key="3">
    <source>
        <dbReference type="ARBA" id="ARBA00018596"/>
    </source>
</evidence>
<dbReference type="Pfam" id="PF22062">
    <property type="entry name" value="OB_DPOA2"/>
    <property type="match status" value="1"/>
</dbReference>
<evidence type="ECO:0000256" key="2">
    <source>
        <dbReference type="ARBA" id="ARBA00007299"/>
    </source>
</evidence>
<dbReference type="PIRSF" id="PIRSF018300">
    <property type="entry name" value="DNA_pol_alph_2"/>
    <property type="match status" value="1"/>
</dbReference>
<dbReference type="EMBL" id="LR789136">
    <property type="protein sequence ID" value="CAB3264998.1"/>
    <property type="molecule type" value="mRNA"/>
</dbReference>
<comment type="similarity">
    <text evidence="2 6">Belongs to the DNA polymerase alpha subunit B family.</text>
</comment>
<comment type="subcellular location">
    <subcellularLocation>
        <location evidence="1 6">Nucleus</location>
    </subcellularLocation>
</comment>
<dbReference type="PANTHER" id="PTHR23061:SF12">
    <property type="entry name" value="DNA POLYMERASE ALPHA SUBUNIT B"/>
    <property type="match status" value="1"/>
</dbReference>
<evidence type="ECO:0000259" key="10">
    <source>
        <dbReference type="Pfam" id="PF22062"/>
    </source>
</evidence>
<gene>
    <name evidence="11" type="primary">Pola2</name>
</gene>
<dbReference type="Gene3D" id="1.10.8.530">
    <property type="entry name" value="DNA polymerase alpha-primase, subunit B, N-terminal domain"/>
    <property type="match status" value="1"/>
</dbReference>
<feature type="domain" description="DNA polymerase alpha/delta/epsilon subunit B" evidence="8">
    <location>
        <begin position="343"/>
        <end position="546"/>
    </location>
</feature>
<reference evidence="11" key="1">
    <citation type="submission" date="2020-04" db="EMBL/GenBank/DDBJ databases">
        <authorList>
            <person name="Neveu A P."/>
        </authorList>
    </citation>
    <scope>NUCLEOTIDE SEQUENCE</scope>
    <source>
        <tissue evidence="11">Whole embryo</tissue>
    </source>
</reference>
<dbReference type="Pfam" id="PF08418">
    <property type="entry name" value="Pol_alpha_B_N"/>
    <property type="match status" value="1"/>
</dbReference>
<dbReference type="InterPro" id="IPR016722">
    <property type="entry name" value="DNA_pol_alpha_bsu"/>
</dbReference>
<evidence type="ECO:0000259" key="8">
    <source>
        <dbReference type="Pfam" id="PF04042"/>
    </source>
</evidence>